<evidence type="ECO:0000313" key="2">
    <source>
        <dbReference type="EMBL" id="OCK78750.1"/>
    </source>
</evidence>
<proteinExistence type="predicted"/>
<keyword evidence="1" id="KW-1133">Transmembrane helix</keyword>
<evidence type="ECO:0000313" key="3">
    <source>
        <dbReference type="Proteomes" id="UP000250266"/>
    </source>
</evidence>
<gene>
    <name evidence="2" type="ORF">K432DRAFT_444408</name>
</gene>
<dbReference type="Proteomes" id="UP000250266">
    <property type="component" value="Unassembled WGS sequence"/>
</dbReference>
<reference evidence="2 3" key="1">
    <citation type="journal article" date="2016" name="Nat. Commun.">
        <title>Ectomycorrhizal ecology is imprinted in the genome of the dominant symbiotic fungus Cenococcum geophilum.</title>
        <authorList>
            <consortium name="DOE Joint Genome Institute"/>
            <person name="Peter M."/>
            <person name="Kohler A."/>
            <person name="Ohm R.A."/>
            <person name="Kuo A."/>
            <person name="Krutzmann J."/>
            <person name="Morin E."/>
            <person name="Arend M."/>
            <person name="Barry K.W."/>
            <person name="Binder M."/>
            <person name="Choi C."/>
            <person name="Clum A."/>
            <person name="Copeland A."/>
            <person name="Grisel N."/>
            <person name="Haridas S."/>
            <person name="Kipfer T."/>
            <person name="LaButti K."/>
            <person name="Lindquist E."/>
            <person name="Lipzen A."/>
            <person name="Maire R."/>
            <person name="Meier B."/>
            <person name="Mihaltcheva S."/>
            <person name="Molinier V."/>
            <person name="Murat C."/>
            <person name="Poggeler S."/>
            <person name="Quandt C.A."/>
            <person name="Sperisen C."/>
            <person name="Tritt A."/>
            <person name="Tisserant E."/>
            <person name="Crous P.W."/>
            <person name="Henrissat B."/>
            <person name="Nehls U."/>
            <person name="Egli S."/>
            <person name="Spatafora J.W."/>
            <person name="Grigoriev I.V."/>
            <person name="Martin F.M."/>
        </authorList>
    </citation>
    <scope>NUCLEOTIDE SEQUENCE [LARGE SCALE GENOMIC DNA]</scope>
    <source>
        <strain evidence="2 3">CBS 459.81</strain>
    </source>
</reference>
<sequence>MYPSQVVESACDSFGILLSIVVASASTQYDIQVHERRRLHVRERLIDSVHHTKAAATGCDHWSRPFGYGDANSRPLFWKLQRWIMSAISQLLGHARVPEAILNPSTRAVFSGWLLLALGCTAFYQLHEHDRYQNIFIVGSIIAAAMIGMLESSGGDTIILTNMPWCITLGLVLSGTVHGLVRRTTPSVKNACVSDQIEHDSNISIRQKNACGSRRTPDHTRE</sequence>
<name>A0A8E2E7M3_9PEZI</name>
<feature type="transmembrane region" description="Helical" evidence="1">
    <location>
        <begin position="132"/>
        <end position="150"/>
    </location>
</feature>
<accession>A0A8E2E7M3</accession>
<keyword evidence="3" id="KW-1185">Reference proteome</keyword>
<dbReference type="EMBL" id="KV745042">
    <property type="protein sequence ID" value="OCK78750.1"/>
    <property type="molecule type" value="Genomic_DNA"/>
</dbReference>
<feature type="transmembrane region" description="Helical" evidence="1">
    <location>
        <begin position="162"/>
        <end position="181"/>
    </location>
</feature>
<keyword evidence="1" id="KW-0812">Transmembrane</keyword>
<protein>
    <submittedName>
        <fullName evidence="2">Uncharacterized protein</fullName>
    </submittedName>
</protein>
<evidence type="ECO:0000256" key="1">
    <source>
        <dbReference type="SAM" id="Phobius"/>
    </source>
</evidence>
<organism evidence="2 3">
    <name type="scientific">Lepidopterella palustris CBS 459.81</name>
    <dbReference type="NCBI Taxonomy" id="1314670"/>
    <lineage>
        <taxon>Eukaryota</taxon>
        <taxon>Fungi</taxon>
        <taxon>Dikarya</taxon>
        <taxon>Ascomycota</taxon>
        <taxon>Pezizomycotina</taxon>
        <taxon>Dothideomycetes</taxon>
        <taxon>Pleosporomycetidae</taxon>
        <taxon>Mytilinidiales</taxon>
        <taxon>Argynnaceae</taxon>
        <taxon>Lepidopterella</taxon>
    </lineage>
</organism>
<dbReference type="AlphaFoldDB" id="A0A8E2E7M3"/>
<dbReference type="OrthoDB" id="3945555at2759"/>
<keyword evidence="1" id="KW-0472">Membrane</keyword>